<dbReference type="AlphaFoldDB" id="H0E280"/>
<dbReference type="Pfam" id="PF13977">
    <property type="entry name" value="TetR_C_6"/>
    <property type="match status" value="1"/>
</dbReference>
<dbReference type="Pfam" id="PF00440">
    <property type="entry name" value="TetR_N"/>
    <property type="match status" value="1"/>
</dbReference>
<dbReference type="SUPFAM" id="SSF48498">
    <property type="entry name" value="Tetracyclin repressor-like, C-terminal domain"/>
    <property type="match status" value="1"/>
</dbReference>
<evidence type="ECO:0000313" key="7">
    <source>
        <dbReference type="EMBL" id="EHN12217.1"/>
    </source>
</evidence>
<protein>
    <submittedName>
        <fullName evidence="7">Transcriptional regulator TetR family</fullName>
    </submittedName>
</protein>
<evidence type="ECO:0000256" key="5">
    <source>
        <dbReference type="PROSITE-ProRule" id="PRU00335"/>
    </source>
</evidence>
<evidence type="ECO:0000256" key="3">
    <source>
        <dbReference type="ARBA" id="ARBA00023125"/>
    </source>
</evidence>
<keyword evidence="4" id="KW-0804">Transcription</keyword>
<keyword evidence="2" id="KW-0805">Transcription regulation</keyword>
<dbReference type="InterPro" id="IPR039538">
    <property type="entry name" value="BetI_C"/>
</dbReference>
<feature type="domain" description="HTH tetR-type" evidence="6">
    <location>
        <begin position="13"/>
        <end position="73"/>
    </location>
</feature>
<dbReference type="InterPro" id="IPR050109">
    <property type="entry name" value="HTH-type_TetR-like_transc_reg"/>
</dbReference>
<keyword evidence="3 5" id="KW-0238">DNA-binding</keyword>
<dbReference type="PRINTS" id="PR00455">
    <property type="entry name" value="HTHTETR"/>
</dbReference>
<dbReference type="PANTHER" id="PTHR30055">
    <property type="entry name" value="HTH-TYPE TRANSCRIPTIONAL REGULATOR RUTR"/>
    <property type="match status" value="1"/>
</dbReference>
<evidence type="ECO:0000256" key="4">
    <source>
        <dbReference type="ARBA" id="ARBA00023163"/>
    </source>
</evidence>
<dbReference type="Gene3D" id="1.10.10.60">
    <property type="entry name" value="Homeodomain-like"/>
    <property type="match status" value="1"/>
</dbReference>
<dbReference type="InterPro" id="IPR009057">
    <property type="entry name" value="Homeodomain-like_sf"/>
</dbReference>
<accession>H0E280</accession>
<organism evidence="7 8">
    <name type="scientific">Patulibacter medicamentivorans</name>
    <dbReference type="NCBI Taxonomy" id="1097667"/>
    <lineage>
        <taxon>Bacteria</taxon>
        <taxon>Bacillati</taxon>
        <taxon>Actinomycetota</taxon>
        <taxon>Thermoleophilia</taxon>
        <taxon>Solirubrobacterales</taxon>
        <taxon>Patulibacteraceae</taxon>
        <taxon>Patulibacter</taxon>
    </lineage>
</organism>
<dbReference type="InterPro" id="IPR036271">
    <property type="entry name" value="Tet_transcr_reg_TetR-rel_C_sf"/>
</dbReference>
<feature type="DNA-binding region" description="H-T-H motif" evidence="5">
    <location>
        <begin position="36"/>
        <end position="55"/>
    </location>
</feature>
<keyword evidence="8" id="KW-1185">Reference proteome</keyword>
<dbReference type="Proteomes" id="UP000005143">
    <property type="component" value="Unassembled WGS sequence"/>
</dbReference>
<evidence type="ECO:0000313" key="8">
    <source>
        <dbReference type="Proteomes" id="UP000005143"/>
    </source>
</evidence>
<keyword evidence="1" id="KW-0678">Repressor</keyword>
<proteinExistence type="predicted"/>
<dbReference type="GO" id="GO:0003700">
    <property type="term" value="F:DNA-binding transcription factor activity"/>
    <property type="evidence" value="ECO:0007669"/>
    <property type="project" value="TreeGrafter"/>
</dbReference>
<evidence type="ECO:0000256" key="1">
    <source>
        <dbReference type="ARBA" id="ARBA00022491"/>
    </source>
</evidence>
<dbReference type="EMBL" id="AGUD01000040">
    <property type="protein sequence ID" value="EHN12217.1"/>
    <property type="molecule type" value="Genomic_DNA"/>
</dbReference>
<sequence>MATRRMTREERRLETRERLIAAAGEIFASRGYHAASVDQVAERAGFTTGAVYSAFGSKEELFLAVAEDHLRSNVAEMEAAAADGPTVAARIHEGAEHWMGIVERSPEMVLLHTEFWAYAVRDPAVRPQVAAQFAEVRAAICRLLDLGARELGLRLTIPVEEVAIALDALADGIARQKLAEPDAVPHDLFARMVGVLLAGLSEPLEPLGP</sequence>
<dbReference type="PANTHER" id="PTHR30055:SF241">
    <property type="entry name" value="TRANSCRIPTIONAL REGULATORY PROTEIN"/>
    <property type="match status" value="1"/>
</dbReference>
<name>H0E280_9ACTN</name>
<dbReference type="Gene3D" id="1.10.357.10">
    <property type="entry name" value="Tetracycline Repressor, domain 2"/>
    <property type="match status" value="1"/>
</dbReference>
<dbReference type="PROSITE" id="PS50977">
    <property type="entry name" value="HTH_TETR_2"/>
    <property type="match status" value="1"/>
</dbReference>
<dbReference type="InterPro" id="IPR001647">
    <property type="entry name" value="HTH_TetR"/>
</dbReference>
<dbReference type="RefSeq" id="WP_007571341.1">
    <property type="nucleotide sequence ID" value="NZ_AGUD01000040.1"/>
</dbReference>
<evidence type="ECO:0000259" key="6">
    <source>
        <dbReference type="PROSITE" id="PS50977"/>
    </source>
</evidence>
<reference evidence="7 8" key="1">
    <citation type="journal article" date="2013" name="Biodegradation">
        <title>Quantitative proteomic analysis of ibuprofen-degrading Patulibacter sp. strain I11.</title>
        <authorList>
            <person name="Almeida B."/>
            <person name="Kjeldal H."/>
            <person name="Lolas I."/>
            <person name="Knudsen A.D."/>
            <person name="Carvalho G."/>
            <person name="Nielsen K.L."/>
            <person name="Barreto Crespo M.T."/>
            <person name="Stensballe A."/>
            <person name="Nielsen J.L."/>
        </authorList>
    </citation>
    <scope>NUCLEOTIDE SEQUENCE [LARGE SCALE GENOMIC DNA]</scope>
    <source>
        <strain evidence="7 8">I11</strain>
    </source>
</reference>
<comment type="caution">
    <text evidence="7">The sequence shown here is derived from an EMBL/GenBank/DDBJ whole genome shotgun (WGS) entry which is preliminary data.</text>
</comment>
<gene>
    <name evidence="7" type="ORF">PAI11_08930</name>
</gene>
<dbReference type="GO" id="GO:0000976">
    <property type="term" value="F:transcription cis-regulatory region binding"/>
    <property type="evidence" value="ECO:0007669"/>
    <property type="project" value="TreeGrafter"/>
</dbReference>
<evidence type="ECO:0000256" key="2">
    <source>
        <dbReference type="ARBA" id="ARBA00023015"/>
    </source>
</evidence>
<dbReference type="SUPFAM" id="SSF46689">
    <property type="entry name" value="Homeodomain-like"/>
    <property type="match status" value="1"/>
</dbReference>